<dbReference type="EMBL" id="CP011546">
    <property type="protein sequence ID" value="AKK11025.1"/>
    <property type="molecule type" value="Genomic_DNA"/>
</dbReference>
<gene>
    <name evidence="2" type="ORF">CUTER_05135</name>
</gene>
<feature type="compositionally biased region" description="Gly residues" evidence="1">
    <location>
        <begin position="138"/>
        <end position="147"/>
    </location>
</feature>
<feature type="compositionally biased region" description="Low complexity" evidence="1">
    <location>
        <begin position="181"/>
        <end position="209"/>
    </location>
</feature>
<feature type="region of interest" description="Disordered" evidence="1">
    <location>
        <begin position="57"/>
        <end position="90"/>
    </location>
</feature>
<keyword evidence="3" id="KW-1185">Reference proteome</keyword>
<sequence>MERGFSPRRGLWMRCWILLMLTQTRWRGNAISREMACHVGLADTECLVSPEALGTHPPTASTWSSPSAVSGVTTPATTGHGTPMTSPGRVLVNGRSIDAGGLSPAARMLTSGVPRVGGPLTNGTGVIGRGVTRARGARAGGGAGRVGGSWASPNEANHGGVGSERAPSALYYSGGSGSGYGTPADPDGSSPAGSPASGSAASSFSSPMFGGMGAGAGRGQRKRRPSAAFLADESWGFSVFRCRGCGREEWHR</sequence>
<feature type="compositionally biased region" description="Polar residues" evidence="1">
    <location>
        <begin position="71"/>
        <end position="85"/>
    </location>
</feature>
<feature type="compositionally biased region" description="Low complexity" evidence="1">
    <location>
        <begin position="57"/>
        <end position="70"/>
    </location>
</feature>
<proteinExistence type="predicted"/>
<feature type="region of interest" description="Disordered" evidence="1">
    <location>
        <begin position="136"/>
        <end position="163"/>
    </location>
</feature>
<protein>
    <submittedName>
        <fullName evidence="2">Uncharacterized protein</fullName>
    </submittedName>
</protein>
<accession>A0A0G3HE57</accession>
<evidence type="ECO:0000313" key="2">
    <source>
        <dbReference type="EMBL" id="AKK11025.1"/>
    </source>
</evidence>
<dbReference type="AlphaFoldDB" id="A0A0G3HE57"/>
<dbReference type="Proteomes" id="UP000035548">
    <property type="component" value="Chromosome"/>
</dbReference>
<dbReference type="KEGG" id="cut:CUTER_05135"/>
<name>A0A0G3HE57_9CORY</name>
<evidence type="ECO:0000256" key="1">
    <source>
        <dbReference type="SAM" id="MobiDB-lite"/>
    </source>
</evidence>
<reference evidence="3" key="2">
    <citation type="submission" date="2015-05" db="EMBL/GenBank/DDBJ databases">
        <title>Complete genome sequence of Corynebacterium uterequi DSM 45634, isolated from the uterus of a maiden mare.</title>
        <authorList>
            <person name="Ruckert C."/>
            <person name="Albersmeier A."/>
            <person name="Winkler A."/>
            <person name="Tauch A."/>
        </authorList>
    </citation>
    <scope>NUCLEOTIDE SEQUENCE [LARGE SCALE GENOMIC DNA]</scope>
    <source>
        <strain evidence="3">DSM 45634</strain>
    </source>
</reference>
<reference evidence="2 3" key="1">
    <citation type="journal article" date="2015" name="Genome Announc.">
        <title>Virulence Factor Genes Detected in the Complete Genome Sequence of Corynebacterium uterequi DSM 45634, Isolated from the Uterus of a Maiden Mare.</title>
        <authorList>
            <person name="Ruckert C."/>
            <person name="Kriete M."/>
            <person name="Jaenicke S."/>
            <person name="Winkler A."/>
            <person name="Tauch A."/>
        </authorList>
    </citation>
    <scope>NUCLEOTIDE SEQUENCE [LARGE SCALE GENOMIC DNA]</scope>
    <source>
        <strain evidence="2 3">DSM 45634</strain>
    </source>
</reference>
<feature type="region of interest" description="Disordered" evidence="1">
    <location>
        <begin position="180"/>
        <end position="225"/>
    </location>
</feature>
<evidence type="ECO:0000313" key="3">
    <source>
        <dbReference type="Proteomes" id="UP000035548"/>
    </source>
</evidence>
<dbReference type="PATRIC" id="fig|1072256.5.peg.1015"/>
<organism evidence="2 3">
    <name type="scientific">Corynebacterium uterequi</name>
    <dbReference type="NCBI Taxonomy" id="1072256"/>
    <lineage>
        <taxon>Bacteria</taxon>
        <taxon>Bacillati</taxon>
        <taxon>Actinomycetota</taxon>
        <taxon>Actinomycetes</taxon>
        <taxon>Mycobacteriales</taxon>
        <taxon>Corynebacteriaceae</taxon>
        <taxon>Corynebacterium</taxon>
    </lineage>
</organism>